<evidence type="ECO:0000313" key="2">
    <source>
        <dbReference type="EMBL" id="KAF2898102.1"/>
    </source>
</evidence>
<evidence type="ECO:0000313" key="3">
    <source>
        <dbReference type="Proteomes" id="UP000801492"/>
    </source>
</evidence>
<gene>
    <name evidence="2" type="ORF">ILUMI_08073</name>
</gene>
<reference evidence="2" key="1">
    <citation type="submission" date="2019-08" db="EMBL/GenBank/DDBJ databases">
        <title>The genome of the North American firefly Photinus pyralis.</title>
        <authorList>
            <consortium name="Photinus pyralis genome working group"/>
            <person name="Fallon T.R."/>
            <person name="Sander Lower S.E."/>
            <person name="Weng J.-K."/>
        </authorList>
    </citation>
    <scope>NUCLEOTIDE SEQUENCE</scope>
    <source>
        <strain evidence="2">TRF0915ILg1</strain>
        <tissue evidence="2">Whole body</tissue>
    </source>
</reference>
<comment type="caution">
    <text evidence="2">The sequence shown here is derived from an EMBL/GenBank/DDBJ whole genome shotgun (WGS) entry which is preliminary data.</text>
</comment>
<dbReference type="AlphaFoldDB" id="A0A8K0D885"/>
<sequence length="282" mass="33137">MVEKKSNKIYSKTKLNCAYYLHIQEKKIKVCKAFFKATLDISNCAIDTVLKKRDDHGFISTEQRGKRTDRVNKMDNALTQELIDHINKKTKKEELERHKKETELSRQEENRDKETAMENEKLLVYSFDLQTVIPLPNSNVSTCQKKKVSVTCHTENEGDSMHSCYEKEKNRILKKNPIYVPSEIYAVTKLAKKKTGNPYTVIETSTEEFVDWKKVCGTMGKNFVINEMNEREKKQQNKMYYKTSYEEEEYKVVDSRRKTRGKRSEIKLVPLYKEPPAIPIKK</sequence>
<proteinExistence type="predicted"/>
<dbReference type="OrthoDB" id="6776127at2759"/>
<organism evidence="2 3">
    <name type="scientific">Ignelater luminosus</name>
    <name type="common">Cucubano</name>
    <name type="synonym">Pyrophorus luminosus</name>
    <dbReference type="NCBI Taxonomy" id="2038154"/>
    <lineage>
        <taxon>Eukaryota</taxon>
        <taxon>Metazoa</taxon>
        <taxon>Ecdysozoa</taxon>
        <taxon>Arthropoda</taxon>
        <taxon>Hexapoda</taxon>
        <taxon>Insecta</taxon>
        <taxon>Pterygota</taxon>
        <taxon>Neoptera</taxon>
        <taxon>Endopterygota</taxon>
        <taxon>Coleoptera</taxon>
        <taxon>Polyphaga</taxon>
        <taxon>Elateriformia</taxon>
        <taxon>Elateroidea</taxon>
        <taxon>Elateridae</taxon>
        <taxon>Agrypninae</taxon>
        <taxon>Pyrophorini</taxon>
        <taxon>Ignelater</taxon>
    </lineage>
</organism>
<feature type="region of interest" description="Disordered" evidence="1">
    <location>
        <begin position="89"/>
        <end position="115"/>
    </location>
</feature>
<dbReference type="EMBL" id="VTPC01003703">
    <property type="protein sequence ID" value="KAF2898102.1"/>
    <property type="molecule type" value="Genomic_DNA"/>
</dbReference>
<keyword evidence="3" id="KW-1185">Reference proteome</keyword>
<protein>
    <submittedName>
        <fullName evidence="2">Uncharacterized protein</fullName>
    </submittedName>
</protein>
<dbReference type="Proteomes" id="UP000801492">
    <property type="component" value="Unassembled WGS sequence"/>
</dbReference>
<name>A0A8K0D885_IGNLU</name>
<dbReference type="PANTHER" id="PTHR10773:SF19">
    <property type="match status" value="1"/>
</dbReference>
<evidence type="ECO:0000256" key="1">
    <source>
        <dbReference type="SAM" id="MobiDB-lite"/>
    </source>
</evidence>
<accession>A0A8K0D885</accession>
<dbReference type="PANTHER" id="PTHR10773">
    <property type="entry name" value="DNA-DIRECTED RNA POLYMERASES I, II, AND III SUBUNIT RPABC2"/>
    <property type="match status" value="1"/>
</dbReference>